<keyword evidence="1" id="KW-0106">Calcium</keyword>
<feature type="non-terminal residue" evidence="4">
    <location>
        <position position="138"/>
    </location>
</feature>
<name>A0ABD0KYY8_9CAEN</name>
<sequence length="138" mass="15209">MKTLLILTILTFAASQSTTPRLDSDVYQQMHAIFNSVNFNHDGAITQDEGDAYFDDMDTNGDGKVDFDEFLSARTSPLGPRGTPEILEATFLFYDKVGGTEPASGFVLRNETSYFFGLIDGNGDGRSTLAEFNEGYQH</sequence>
<dbReference type="SUPFAM" id="SSF47473">
    <property type="entry name" value="EF-hand"/>
    <property type="match status" value="1"/>
</dbReference>
<dbReference type="Proteomes" id="UP001519460">
    <property type="component" value="Unassembled WGS sequence"/>
</dbReference>
<keyword evidence="5" id="KW-1185">Reference proteome</keyword>
<evidence type="ECO:0000256" key="2">
    <source>
        <dbReference type="SAM" id="SignalP"/>
    </source>
</evidence>
<evidence type="ECO:0000313" key="5">
    <source>
        <dbReference type="Proteomes" id="UP001519460"/>
    </source>
</evidence>
<dbReference type="InterPro" id="IPR011992">
    <property type="entry name" value="EF-hand-dom_pair"/>
</dbReference>
<gene>
    <name evidence="4" type="ORF">BaRGS_00016479</name>
</gene>
<proteinExistence type="predicted"/>
<feature type="chain" id="PRO_5044813143" description="EF-hand domain-containing protein" evidence="2">
    <location>
        <begin position="16"/>
        <end position="138"/>
    </location>
</feature>
<comment type="caution">
    <text evidence="4">The sequence shown here is derived from an EMBL/GenBank/DDBJ whole genome shotgun (WGS) entry which is preliminary data.</text>
</comment>
<dbReference type="EMBL" id="JACVVK020000104">
    <property type="protein sequence ID" value="KAK7492382.1"/>
    <property type="molecule type" value="Genomic_DNA"/>
</dbReference>
<keyword evidence="2" id="KW-0732">Signal</keyword>
<dbReference type="Gene3D" id="1.10.238.10">
    <property type="entry name" value="EF-hand"/>
    <property type="match status" value="1"/>
</dbReference>
<feature type="domain" description="EF-hand" evidence="3">
    <location>
        <begin position="45"/>
        <end position="80"/>
    </location>
</feature>
<dbReference type="Pfam" id="PF00036">
    <property type="entry name" value="EF-hand_1"/>
    <property type="match status" value="1"/>
</dbReference>
<dbReference type="PROSITE" id="PS50222">
    <property type="entry name" value="EF_HAND_2"/>
    <property type="match status" value="1"/>
</dbReference>
<dbReference type="InterPro" id="IPR002048">
    <property type="entry name" value="EF_hand_dom"/>
</dbReference>
<evidence type="ECO:0000256" key="1">
    <source>
        <dbReference type="ARBA" id="ARBA00022837"/>
    </source>
</evidence>
<dbReference type="PROSITE" id="PS00018">
    <property type="entry name" value="EF_HAND_1"/>
    <property type="match status" value="1"/>
</dbReference>
<reference evidence="4 5" key="1">
    <citation type="journal article" date="2023" name="Sci. Data">
        <title>Genome assembly of the Korean intertidal mud-creeper Batillaria attramentaria.</title>
        <authorList>
            <person name="Patra A.K."/>
            <person name="Ho P.T."/>
            <person name="Jun S."/>
            <person name="Lee S.J."/>
            <person name="Kim Y."/>
            <person name="Won Y.J."/>
        </authorList>
    </citation>
    <scope>NUCLEOTIDE SEQUENCE [LARGE SCALE GENOMIC DNA]</scope>
    <source>
        <strain evidence="4">Wonlab-2016</strain>
    </source>
</reference>
<protein>
    <recommendedName>
        <fullName evidence="3">EF-hand domain-containing protein</fullName>
    </recommendedName>
</protein>
<feature type="signal peptide" evidence="2">
    <location>
        <begin position="1"/>
        <end position="15"/>
    </location>
</feature>
<evidence type="ECO:0000313" key="4">
    <source>
        <dbReference type="EMBL" id="KAK7492382.1"/>
    </source>
</evidence>
<dbReference type="AlphaFoldDB" id="A0ABD0KYY8"/>
<evidence type="ECO:0000259" key="3">
    <source>
        <dbReference type="PROSITE" id="PS50222"/>
    </source>
</evidence>
<dbReference type="InterPro" id="IPR018247">
    <property type="entry name" value="EF_Hand_1_Ca_BS"/>
</dbReference>
<accession>A0ABD0KYY8</accession>
<organism evidence="4 5">
    <name type="scientific">Batillaria attramentaria</name>
    <dbReference type="NCBI Taxonomy" id="370345"/>
    <lineage>
        <taxon>Eukaryota</taxon>
        <taxon>Metazoa</taxon>
        <taxon>Spiralia</taxon>
        <taxon>Lophotrochozoa</taxon>
        <taxon>Mollusca</taxon>
        <taxon>Gastropoda</taxon>
        <taxon>Caenogastropoda</taxon>
        <taxon>Sorbeoconcha</taxon>
        <taxon>Cerithioidea</taxon>
        <taxon>Batillariidae</taxon>
        <taxon>Batillaria</taxon>
    </lineage>
</organism>